<keyword evidence="4" id="KW-0963">Cytoplasm</keyword>
<evidence type="ECO:0000256" key="9">
    <source>
        <dbReference type="ARBA" id="ARBA00023015"/>
    </source>
</evidence>
<feature type="compositionally biased region" description="Low complexity" evidence="14">
    <location>
        <begin position="808"/>
        <end position="827"/>
    </location>
</feature>
<dbReference type="Proteomes" id="UP000283509">
    <property type="component" value="Unassembled WGS sequence"/>
</dbReference>
<sequence length="881" mass="94262">MVTLSHDAGYVAWVTSQDQLLTGYHLAATLGVVLNGGAMIAPPHGRVTSSRARGEPEETREPIARGAQEIIFFSPTSFTPIFPSSPPPPSLSPSSPQRAVMITLSPDSAPAAPILLLQPPPECHKSAKADPAQIEAQCGFRVGGELGNREGEDAIDDSEETKILRRGGIVSRGTGGSARRDSAGENNVAERCGVCKEDFGVTQKTRVRKEAIRRRATKIVKQGQSCIGPSSRTRLKTLFSDSSQDPLLALVSRPSSRTRLKTLFSDSSQDPLLGLVSGPSSRTRLKTQHEDVPLTAYRGRSRPMVCHASSPPPTAIEESGEAGSKPTPAAMIYNNLKEKLKCCGDCWRFSFVGYAPPVSCEYGFAHDSLAKRDLLEGTRMPHPTAPKERNVVEGGRGVVARGAPFSLPPLPTCPSATFTVTSLLIVALALFIVLRAKMPRWGARRNSAALPARGTPQAVKQEVQEVAGSPSAASPGVAGSPCGSPDAAISDSQKLQYRGSFTTAPPAASLAGPQVTTPSPTALNAWIFPNSPFLGFLHQPAGGSQQVLPDPAASVSGGFPAGGYDDRLPALTLSTTDLLLPFDTQAGALKQPPTYSTCSSASVAGVAHVHFSRGMVGNVGGVGNKFQYSGFTAEVTYGVTGNLGEPVAGPSGVSGVVVPKQEPLYHDSANLAEYNQSTSKGHEILSQVYQQSPLPLKLLPVKPRKYPNRPSKTPVHERPYACPVENCDRRFSRSDELTRHIRIHTGQKPFQCRICMRSFSRSDHLTTHIRTHTGEKPFSCDVCSRKFARSDEKKRHAKVHLKQKLKKVSGSSPSATAPTAPATTTSGVPPPPPELFLSSPTPLRHFLQALTKLYGRGQTLRFPALGGRRQRRPLLSHRAHY</sequence>
<dbReference type="GO" id="GO:0005737">
    <property type="term" value="C:cytoplasm"/>
    <property type="evidence" value="ECO:0007669"/>
    <property type="project" value="UniProtKB-SubCell"/>
</dbReference>
<dbReference type="Pfam" id="PF00096">
    <property type="entry name" value="zf-C2H2"/>
    <property type="match status" value="2"/>
</dbReference>
<dbReference type="OrthoDB" id="8197458at2759"/>
<evidence type="ECO:0000256" key="6">
    <source>
        <dbReference type="ARBA" id="ARBA00022737"/>
    </source>
</evidence>
<evidence type="ECO:0000259" key="15">
    <source>
        <dbReference type="PROSITE" id="PS50157"/>
    </source>
</evidence>
<evidence type="ECO:0000256" key="2">
    <source>
        <dbReference type="ARBA" id="ARBA00004496"/>
    </source>
</evidence>
<reference evidence="16 17" key="1">
    <citation type="submission" date="2018-04" db="EMBL/GenBank/DDBJ databases">
        <authorList>
            <person name="Zhang X."/>
            <person name="Yuan J."/>
            <person name="Li F."/>
            <person name="Xiang J."/>
        </authorList>
    </citation>
    <scope>NUCLEOTIDE SEQUENCE [LARGE SCALE GENOMIC DNA]</scope>
    <source>
        <tissue evidence="16">Muscle</tissue>
    </source>
</reference>
<evidence type="ECO:0000313" key="17">
    <source>
        <dbReference type="Proteomes" id="UP000283509"/>
    </source>
</evidence>
<evidence type="ECO:0000256" key="11">
    <source>
        <dbReference type="ARBA" id="ARBA00023163"/>
    </source>
</evidence>
<dbReference type="InterPro" id="IPR036236">
    <property type="entry name" value="Znf_C2H2_sf"/>
</dbReference>
<accession>A0A423TDT4</accession>
<dbReference type="EMBL" id="QCYY01001877">
    <property type="protein sequence ID" value="ROT74592.1"/>
    <property type="molecule type" value="Genomic_DNA"/>
</dbReference>
<feature type="region of interest" description="Disordered" evidence="14">
    <location>
        <begin position="464"/>
        <end position="489"/>
    </location>
</feature>
<dbReference type="AlphaFoldDB" id="A0A423TDT4"/>
<evidence type="ECO:0000256" key="5">
    <source>
        <dbReference type="ARBA" id="ARBA00022723"/>
    </source>
</evidence>
<dbReference type="PROSITE" id="PS50157">
    <property type="entry name" value="ZINC_FINGER_C2H2_2"/>
    <property type="match status" value="3"/>
</dbReference>
<keyword evidence="7 13" id="KW-0863">Zinc-finger</keyword>
<dbReference type="GO" id="GO:0008270">
    <property type="term" value="F:zinc ion binding"/>
    <property type="evidence" value="ECO:0007669"/>
    <property type="project" value="UniProtKB-KW"/>
</dbReference>
<name>A0A423TDT4_PENVA</name>
<gene>
    <name evidence="16" type="ORF">C7M84_006927</name>
</gene>
<evidence type="ECO:0000256" key="4">
    <source>
        <dbReference type="ARBA" id="ARBA00022490"/>
    </source>
</evidence>
<reference evidence="16 17" key="2">
    <citation type="submission" date="2019-01" db="EMBL/GenBank/DDBJ databases">
        <title>The decoding of complex shrimp genome reveals the adaptation for benthos swimmer, frequently molting mechanism and breeding impact on genome.</title>
        <authorList>
            <person name="Sun Y."/>
            <person name="Gao Y."/>
            <person name="Yu Y."/>
        </authorList>
    </citation>
    <scope>NUCLEOTIDE SEQUENCE [LARGE SCALE GENOMIC DNA]</scope>
    <source>
        <tissue evidence="16">Muscle</tissue>
    </source>
</reference>
<evidence type="ECO:0000256" key="12">
    <source>
        <dbReference type="ARBA" id="ARBA00023242"/>
    </source>
</evidence>
<evidence type="ECO:0000256" key="1">
    <source>
        <dbReference type="ARBA" id="ARBA00004123"/>
    </source>
</evidence>
<comment type="caution">
    <text evidence="16">The sequence shown here is derived from an EMBL/GenBank/DDBJ whole genome shotgun (WGS) entry which is preliminary data.</text>
</comment>
<comment type="similarity">
    <text evidence="3">Belongs to the EGR C2H2-type zinc-finger protein family.</text>
</comment>
<feature type="domain" description="C2H2-type" evidence="15">
    <location>
        <begin position="750"/>
        <end position="777"/>
    </location>
</feature>
<evidence type="ECO:0000256" key="14">
    <source>
        <dbReference type="SAM" id="MobiDB-lite"/>
    </source>
</evidence>
<evidence type="ECO:0000256" key="8">
    <source>
        <dbReference type="ARBA" id="ARBA00022833"/>
    </source>
</evidence>
<dbReference type="PROSITE" id="PS00028">
    <property type="entry name" value="ZINC_FINGER_C2H2_1"/>
    <property type="match status" value="3"/>
</dbReference>
<feature type="domain" description="C2H2-type" evidence="15">
    <location>
        <begin position="778"/>
        <end position="805"/>
    </location>
</feature>
<keyword evidence="11" id="KW-0804">Transcription</keyword>
<protein>
    <submittedName>
        <fullName evidence="16">Putative Early growth response protein</fullName>
    </submittedName>
</protein>
<evidence type="ECO:0000256" key="3">
    <source>
        <dbReference type="ARBA" id="ARBA00005682"/>
    </source>
</evidence>
<feature type="compositionally biased region" description="Low complexity" evidence="14">
    <location>
        <begin position="466"/>
        <end position="485"/>
    </location>
</feature>
<dbReference type="Gene3D" id="3.30.160.60">
    <property type="entry name" value="Classic Zinc Finger"/>
    <property type="match status" value="3"/>
</dbReference>
<dbReference type="GO" id="GO:0000978">
    <property type="term" value="F:RNA polymerase II cis-regulatory region sequence-specific DNA binding"/>
    <property type="evidence" value="ECO:0007669"/>
    <property type="project" value="TreeGrafter"/>
</dbReference>
<keyword evidence="8" id="KW-0862">Zinc</keyword>
<dbReference type="PANTHER" id="PTHR23235">
    <property type="entry name" value="KRUEPPEL-LIKE TRANSCRIPTION FACTOR"/>
    <property type="match status" value="1"/>
</dbReference>
<dbReference type="GO" id="GO:0005634">
    <property type="term" value="C:nucleus"/>
    <property type="evidence" value="ECO:0007669"/>
    <property type="project" value="UniProtKB-SubCell"/>
</dbReference>
<feature type="compositionally biased region" description="Basic residues" evidence="14">
    <location>
        <begin position="795"/>
        <end position="807"/>
    </location>
</feature>
<evidence type="ECO:0000256" key="10">
    <source>
        <dbReference type="ARBA" id="ARBA00023125"/>
    </source>
</evidence>
<keyword evidence="6" id="KW-0677">Repeat</keyword>
<dbReference type="GO" id="GO:0000981">
    <property type="term" value="F:DNA-binding transcription factor activity, RNA polymerase II-specific"/>
    <property type="evidence" value="ECO:0007669"/>
    <property type="project" value="TreeGrafter"/>
</dbReference>
<dbReference type="PANTHER" id="PTHR23235:SF60">
    <property type="entry name" value="STRIPE, ISOFORM D"/>
    <property type="match status" value="1"/>
</dbReference>
<dbReference type="FunFam" id="3.30.160.60:FF:000092">
    <property type="entry name" value="Early growth response protein 3"/>
    <property type="match status" value="1"/>
</dbReference>
<keyword evidence="17" id="KW-1185">Reference proteome</keyword>
<comment type="subcellular location">
    <subcellularLocation>
        <location evidence="2">Cytoplasm</location>
    </subcellularLocation>
    <subcellularLocation>
        <location evidence="1">Nucleus</location>
    </subcellularLocation>
</comment>
<proteinExistence type="inferred from homology"/>
<evidence type="ECO:0000313" key="16">
    <source>
        <dbReference type="EMBL" id="ROT74592.1"/>
    </source>
</evidence>
<feature type="region of interest" description="Disordered" evidence="14">
    <location>
        <begin position="793"/>
        <end position="839"/>
    </location>
</feature>
<organism evidence="16 17">
    <name type="scientific">Penaeus vannamei</name>
    <name type="common">Whiteleg shrimp</name>
    <name type="synonym">Litopenaeus vannamei</name>
    <dbReference type="NCBI Taxonomy" id="6689"/>
    <lineage>
        <taxon>Eukaryota</taxon>
        <taxon>Metazoa</taxon>
        <taxon>Ecdysozoa</taxon>
        <taxon>Arthropoda</taxon>
        <taxon>Crustacea</taxon>
        <taxon>Multicrustacea</taxon>
        <taxon>Malacostraca</taxon>
        <taxon>Eumalacostraca</taxon>
        <taxon>Eucarida</taxon>
        <taxon>Decapoda</taxon>
        <taxon>Dendrobranchiata</taxon>
        <taxon>Penaeoidea</taxon>
        <taxon>Penaeidae</taxon>
        <taxon>Penaeus</taxon>
    </lineage>
</organism>
<keyword evidence="10" id="KW-0238">DNA-binding</keyword>
<feature type="region of interest" description="Disordered" evidence="14">
    <location>
        <begin position="275"/>
        <end position="324"/>
    </location>
</feature>
<evidence type="ECO:0000256" key="7">
    <source>
        <dbReference type="ARBA" id="ARBA00022771"/>
    </source>
</evidence>
<feature type="domain" description="C2H2-type" evidence="15">
    <location>
        <begin position="720"/>
        <end position="749"/>
    </location>
</feature>
<dbReference type="InterPro" id="IPR013087">
    <property type="entry name" value="Znf_C2H2_type"/>
</dbReference>
<evidence type="ECO:0000256" key="13">
    <source>
        <dbReference type="PROSITE-ProRule" id="PRU00042"/>
    </source>
</evidence>
<dbReference type="SUPFAM" id="SSF57667">
    <property type="entry name" value="beta-beta-alpha zinc fingers"/>
    <property type="match status" value="2"/>
</dbReference>
<keyword evidence="5" id="KW-0479">Metal-binding</keyword>
<keyword evidence="12" id="KW-0539">Nucleus</keyword>
<dbReference type="SMART" id="SM00355">
    <property type="entry name" value="ZnF_C2H2"/>
    <property type="match status" value="3"/>
</dbReference>
<keyword evidence="9" id="KW-0805">Transcription regulation</keyword>